<organism evidence="2">
    <name type="scientific">Hexamita inflata</name>
    <dbReference type="NCBI Taxonomy" id="28002"/>
    <lineage>
        <taxon>Eukaryota</taxon>
        <taxon>Metamonada</taxon>
        <taxon>Diplomonadida</taxon>
        <taxon>Hexamitidae</taxon>
        <taxon>Hexamitinae</taxon>
        <taxon>Hexamita</taxon>
    </lineage>
</organism>
<accession>A0AA86UGU5</accession>
<dbReference type="Proteomes" id="UP001642409">
    <property type="component" value="Unassembled WGS sequence"/>
</dbReference>
<protein>
    <submittedName>
        <fullName evidence="3">Hypothetical_protein</fullName>
    </submittedName>
</protein>
<dbReference type="EMBL" id="CATOUU010000889">
    <property type="protein sequence ID" value="CAI9957625.1"/>
    <property type="molecule type" value="Genomic_DNA"/>
</dbReference>
<evidence type="ECO:0000313" key="3">
    <source>
        <dbReference type="EMBL" id="CAL6005348.1"/>
    </source>
</evidence>
<evidence type="ECO:0000313" key="2">
    <source>
        <dbReference type="EMBL" id="CAI9957625.1"/>
    </source>
</evidence>
<dbReference type="AlphaFoldDB" id="A0AA86UGU5"/>
<evidence type="ECO:0000256" key="1">
    <source>
        <dbReference type="SAM" id="MobiDB-lite"/>
    </source>
</evidence>
<name>A0AA86UGU5_9EUKA</name>
<keyword evidence="4" id="KW-1185">Reference proteome</keyword>
<evidence type="ECO:0000313" key="4">
    <source>
        <dbReference type="Proteomes" id="UP001642409"/>
    </source>
</evidence>
<sequence length="156" mass="18223">MNDPNSETRVPQVPGQQYSVQNLSDQQVLRPPSQAQQINHTQQESGQNPRKPTTFQLTQVNEAEQHKFMLRCVHLTYVDLKEIEDFCAISKERVPIDILQIRHKHYIKTILLHIIKLTMPISCSFQLTLTKLTAEPHLETQRKQNMPKSKWDIQET</sequence>
<proteinExistence type="predicted"/>
<dbReference type="EMBL" id="CAXDID020000050">
    <property type="protein sequence ID" value="CAL6005348.1"/>
    <property type="molecule type" value="Genomic_DNA"/>
</dbReference>
<feature type="region of interest" description="Disordered" evidence="1">
    <location>
        <begin position="1"/>
        <end position="52"/>
    </location>
</feature>
<gene>
    <name evidence="3" type="ORF">HINF_LOCUS19329</name>
    <name evidence="2" type="ORF">HINF_LOCUS45270</name>
</gene>
<comment type="caution">
    <text evidence="2">The sequence shown here is derived from an EMBL/GenBank/DDBJ whole genome shotgun (WGS) entry which is preliminary data.</text>
</comment>
<reference evidence="3 4" key="2">
    <citation type="submission" date="2024-07" db="EMBL/GenBank/DDBJ databases">
        <authorList>
            <person name="Akdeniz Z."/>
        </authorList>
    </citation>
    <scope>NUCLEOTIDE SEQUENCE [LARGE SCALE GENOMIC DNA]</scope>
</reference>
<reference evidence="2" key="1">
    <citation type="submission" date="2023-06" db="EMBL/GenBank/DDBJ databases">
        <authorList>
            <person name="Kurt Z."/>
        </authorList>
    </citation>
    <scope>NUCLEOTIDE SEQUENCE</scope>
</reference>